<evidence type="ECO:0000313" key="2">
    <source>
        <dbReference type="Proteomes" id="UP000516437"/>
    </source>
</evidence>
<organism evidence="1 2">
    <name type="scientific">Morella rubra</name>
    <name type="common">Chinese bayberry</name>
    <dbReference type="NCBI Taxonomy" id="262757"/>
    <lineage>
        <taxon>Eukaryota</taxon>
        <taxon>Viridiplantae</taxon>
        <taxon>Streptophyta</taxon>
        <taxon>Embryophyta</taxon>
        <taxon>Tracheophyta</taxon>
        <taxon>Spermatophyta</taxon>
        <taxon>Magnoliopsida</taxon>
        <taxon>eudicotyledons</taxon>
        <taxon>Gunneridae</taxon>
        <taxon>Pentapetalae</taxon>
        <taxon>rosids</taxon>
        <taxon>fabids</taxon>
        <taxon>Fagales</taxon>
        <taxon>Myricaceae</taxon>
        <taxon>Morella</taxon>
    </lineage>
</organism>
<dbReference type="Proteomes" id="UP000516437">
    <property type="component" value="Chromosome 3"/>
</dbReference>
<comment type="caution">
    <text evidence="1">The sequence shown here is derived from an EMBL/GenBank/DDBJ whole genome shotgun (WGS) entry which is preliminary data.</text>
</comment>
<gene>
    <name evidence="1" type="ORF">CJ030_MR3G027873</name>
</gene>
<protein>
    <submittedName>
        <fullName evidence="1">Uncharacterized protein</fullName>
    </submittedName>
</protein>
<evidence type="ECO:0000313" key="1">
    <source>
        <dbReference type="EMBL" id="KAB1220774.1"/>
    </source>
</evidence>
<dbReference type="AlphaFoldDB" id="A0A6A1W676"/>
<sequence length="88" mass="10352">MVNITLRRIKLVRELIELRFSLLRVCPPMQVLYPCSWLKRSVPNVPLPWECRYDAIIQFIIPVSENSSAKLDVDGWTHKGNEKLFQIE</sequence>
<reference evidence="1 2" key="1">
    <citation type="journal article" date="2019" name="Plant Biotechnol. J.">
        <title>The red bayberry genome and genetic basis of sex determination.</title>
        <authorList>
            <person name="Jia H.M."/>
            <person name="Jia H.J."/>
            <person name="Cai Q.L."/>
            <person name="Wang Y."/>
            <person name="Zhao H.B."/>
            <person name="Yang W.F."/>
            <person name="Wang G.Y."/>
            <person name="Li Y.H."/>
            <person name="Zhan D.L."/>
            <person name="Shen Y.T."/>
            <person name="Niu Q.F."/>
            <person name="Chang L."/>
            <person name="Qiu J."/>
            <person name="Zhao L."/>
            <person name="Xie H.B."/>
            <person name="Fu W.Y."/>
            <person name="Jin J."/>
            <person name="Li X.W."/>
            <person name="Jiao Y."/>
            <person name="Zhou C.C."/>
            <person name="Tu T."/>
            <person name="Chai C.Y."/>
            <person name="Gao J.L."/>
            <person name="Fan L.J."/>
            <person name="van de Weg E."/>
            <person name="Wang J.Y."/>
            <person name="Gao Z.S."/>
        </authorList>
    </citation>
    <scope>NUCLEOTIDE SEQUENCE [LARGE SCALE GENOMIC DNA]</scope>
    <source>
        <tissue evidence="1">Leaves</tissue>
    </source>
</reference>
<name>A0A6A1W676_9ROSI</name>
<proteinExistence type="predicted"/>
<keyword evidence="2" id="KW-1185">Reference proteome</keyword>
<accession>A0A6A1W676</accession>
<dbReference type="EMBL" id="RXIC02000021">
    <property type="protein sequence ID" value="KAB1220774.1"/>
    <property type="molecule type" value="Genomic_DNA"/>
</dbReference>